<accession>A0ABT1VKL5</accession>
<protein>
    <submittedName>
        <fullName evidence="2">HNH/ENDO VII family nuclease</fullName>
    </submittedName>
</protein>
<dbReference type="EMBL" id="JANIET010000001">
    <property type="protein sequence ID" value="MCQ8228072.1"/>
    <property type="molecule type" value="Genomic_DNA"/>
</dbReference>
<name>A0ABT1VKL5_9GAMM</name>
<dbReference type="Pfam" id="PF14411">
    <property type="entry name" value="LHH"/>
    <property type="match status" value="1"/>
</dbReference>
<dbReference type="InterPro" id="IPR026834">
    <property type="entry name" value="LHH"/>
</dbReference>
<dbReference type="Proteomes" id="UP001300015">
    <property type="component" value="Unassembled WGS sequence"/>
</dbReference>
<reference evidence="2 3" key="1">
    <citation type="submission" date="2022-07" db="EMBL/GenBank/DDBJ databases">
        <title>Pantoea trifolii sp. nov. isolated from root nodules of Trifolium rubens.</title>
        <authorList>
            <person name="Kalita M."/>
            <person name="Wdowiak-Wrobel S."/>
            <person name="Marek-Kozaczuk M."/>
            <person name="Palusinska-Szysz M."/>
            <person name="Sokolowski W."/>
            <person name="Coutinho T."/>
            <person name="Hlahane L."/>
        </authorList>
    </citation>
    <scope>NUCLEOTIDE SEQUENCE [LARGE SCALE GENOMIC DNA]</scope>
    <source>
        <strain evidence="2 3">MMK2</strain>
    </source>
</reference>
<comment type="caution">
    <text evidence="2">The sequence shown here is derived from an EMBL/GenBank/DDBJ whole genome shotgun (WGS) entry which is preliminary data.</text>
</comment>
<gene>
    <name evidence="2" type="ORF">NQH49_11360</name>
</gene>
<feature type="domain" description="LHH" evidence="1">
    <location>
        <begin position="113"/>
        <end position="190"/>
    </location>
</feature>
<proteinExistence type="predicted"/>
<evidence type="ECO:0000313" key="2">
    <source>
        <dbReference type="EMBL" id="MCQ8228072.1"/>
    </source>
</evidence>
<dbReference type="RefSeq" id="WP_256696686.1">
    <property type="nucleotide sequence ID" value="NZ_JANIES010000001.1"/>
</dbReference>
<organism evidence="2 3">
    <name type="scientific">Pantoea trifolii</name>
    <dbReference type="NCBI Taxonomy" id="2968030"/>
    <lineage>
        <taxon>Bacteria</taxon>
        <taxon>Pseudomonadati</taxon>
        <taxon>Pseudomonadota</taxon>
        <taxon>Gammaproteobacteria</taxon>
        <taxon>Enterobacterales</taxon>
        <taxon>Erwiniaceae</taxon>
        <taxon>Pantoea</taxon>
    </lineage>
</organism>
<sequence length="200" mass="22530">MSEMLVLETTLEIVGEHEGLTELTRDIDIIDIDIDKLDEPLKTVDTPLTELSDEMRETLRDNGYSEDVIERIGSEQEAQIYLDAGLECESVNGKDVLVQPDINPDQVDELGRTNLERMEKGLPPQDADGKPYQLHHIGQNADSPLAELTQSEHMGGGNNKILHDVTKESEIDRGDFKTERIDHWKQRAEDIKNQRSEAAA</sequence>
<keyword evidence="3" id="KW-1185">Reference proteome</keyword>
<evidence type="ECO:0000259" key="1">
    <source>
        <dbReference type="Pfam" id="PF14411"/>
    </source>
</evidence>
<evidence type="ECO:0000313" key="3">
    <source>
        <dbReference type="Proteomes" id="UP001300015"/>
    </source>
</evidence>